<dbReference type="AlphaFoldDB" id="A0A2K8STC8"/>
<protein>
    <submittedName>
        <fullName evidence="1">Uncharacterized protein</fullName>
    </submittedName>
</protein>
<reference evidence="1 2" key="1">
    <citation type="submission" date="2017-11" db="EMBL/GenBank/DDBJ databases">
        <title>Complete genome of a free-living desiccation-tolerant cyanobacterium and its photosynthetic adaptation to extreme terrestrial habitat.</title>
        <authorList>
            <person name="Shang J."/>
        </authorList>
    </citation>
    <scope>NUCLEOTIDE SEQUENCE [LARGE SCALE GENOMIC DNA]</scope>
    <source>
        <strain evidence="1 2">CCNUN1</strain>
    </source>
</reference>
<name>A0A2K8STC8_9NOSO</name>
<dbReference type="EMBL" id="CP024785">
    <property type="protein sequence ID" value="AUB38719.1"/>
    <property type="molecule type" value="Genomic_DNA"/>
</dbReference>
<dbReference type="KEGG" id="nfl:COO91_04694"/>
<evidence type="ECO:0000313" key="2">
    <source>
        <dbReference type="Proteomes" id="UP000232003"/>
    </source>
</evidence>
<keyword evidence="2" id="KW-1185">Reference proteome</keyword>
<dbReference type="Proteomes" id="UP000232003">
    <property type="component" value="Chromosome"/>
</dbReference>
<proteinExistence type="predicted"/>
<sequence>MPQKHLQNSFGVSMSLYPLQAFVSTQFSRHKLFLAKAVDKAQEIG</sequence>
<accession>A0A2K8STC8</accession>
<evidence type="ECO:0000313" key="1">
    <source>
        <dbReference type="EMBL" id="AUB38719.1"/>
    </source>
</evidence>
<gene>
    <name evidence="1" type="ORF">COO91_04694</name>
</gene>
<organism evidence="1 2">
    <name type="scientific">Nostoc flagelliforme CCNUN1</name>
    <dbReference type="NCBI Taxonomy" id="2038116"/>
    <lineage>
        <taxon>Bacteria</taxon>
        <taxon>Bacillati</taxon>
        <taxon>Cyanobacteriota</taxon>
        <taxon>Cyanophyceae</taxon>
        <taxon>Nostocales</taxon>
        <taxon>Nostocaceae</taxon>
        <taxon>Nostoc</taxon>
    </lineage>
</organism>